<keyword evidence="2" id="KW-1185">Reference proteome</keyword>
<gene>
    <name evidence="1" type="ORF">E9228_002774</name>
</gene>
<evidence type="ECO:0000313" key="2">
    <source>
        <dbReference type="Proteomes" id="UP001318300"/>
    </source>
</evidence>
<name>A0ABX0T9E5_9MICO</name>
<evidence type="ECO:0008006" key="3">
    <source>
        <dbReference type="Google" id="ProtNLM"/>
    </source>
</evidence>
<evidence type="ECO:0000313" key="1">
    <source>
        <dbReference type="EMBL" id="NII42116.1"/>
    </source>
</evidence>
<proteinExistence type="predicted"/>
<dbReference type="EMBL" id="JAAOYO010000004">
    <property type="protein sequence ID" value="NII42116.1"/>
    <property type="molecule type" value="Genomic_DNA"/>
</dbReference>
<dbReference type="RefSeq" id="WP_166781116.1">
    <property type="nucleotide sequence ID" value="NZ_JAAOYO010000004.1"/>
</dbReference>
<sequence>MADNNIFNKGTKLAATALALLRKTIKAPGLFTTKLGVADFRGAEGDTVGIKRPAVLVAREKEWRGDDAIVIDRLVNTKIQVTLDRHIYSAVALSPEEETLDEVDYVRDVQSPQVAAVGDAVAAVVVSTLTGATFVNSVKFNPNSADPVESDPRKVAIRARKLFQKAHVPVTGRYWLVGADVSEAIASTEKLLDVDTSGLPEALREGVVGRLGGFTIVEMDELDPTASYFVHESAIAWVVVAPVVPNGVAKGGGVAAGNGLAVTQLWDYDSDHLRDRSIVHAFAGGSVVTDPKTNADGSLVLDANDKPTLQFVRAIKVTFSTTAPAAS</sequence>
<organism evidence="1 2">
    <name type="scientific">Curtobacterium salicis</name>
    <dbReference type="NCBI Taxonomy" id="1779862"/>
    <lineage>
        <taxon>Bacteria</taxon>
        <taxon>Bacillati</taxon>
        <taxon>Actinomycetota</taxon>
        <taxon>Actinomycetes</taxon>
        <taxon>Micrococcales</taxon>
        <taxon>Microbacteriaceae</taxon>
        <taxon>Curtobacterium</taxon>
    </lineage>
</organism>
<dbReference type="Proteomes" id="UP001318300">
    <property type="component" value="Unassembled WGS sequence"/>
</dbReference>
<accession>A0ABX0T9E5</accession>
<protein>
    <recommendedName>
        <fullName evidence="3">Major capsid protein</fullName>
    </recommendedName>
</protein>
<reference evidence="1 2" key="1">
    <citation type="submission" date="2020-03" db="EMBL/GenBank/DDBJ databases">
        <title>Above-ground endophytic microbial communities from plants in different locations in the United States.</title>
        <authorList>
            <person name="Frank C."/>
        </authorList>
    </citation>
    <scope>NUCLEOTIDE SEQUENCE [LARGE SCALE GENOMIC DNA]</scope>
    <source>
        <strain evidence="1 2">WW7</strain>
    </source>
</reference>
<comment type="caution">
    <text evidence="1">The sequence shown here is derived from an EMBL/GenBank/DDBJ whole genome shotgun (WGS) entry which is preliminary data.</text>
</comment>